<dbReference type="Pfam" id="PF13715">
    <property type="entry name" value="CarbopepD_reg_2"/>
    <property type="match status" value="1"/>
</dbReference>
<dbReference type="InterPro" id="IPR037066">
    <property type="entry name" value="Plug_dom_sf"/>
</dbReference>
<dbReference type="Proteomes" id="UP000095657">
    <property type="component" value="Unassembled WGS sequence"/>
</dbReference>
<feature type="chain" id="PRO_5008022878" evidence="5">
    <location>
        <begin position="34"/>
        <end position="1138"/>
    </location>
</feature>
<dbReference type="InterPro" id="IPR008969">
    <property type="entry name" value="CarboxyPept-like_regulatory"/>
</dbReference>
<keyword evidence="7" id="KW-0675">Receptor</keyword>
<keyword evidence="1 4" id="KW-0813">Transport</keyword>
<evidence type="ECO:0000313" key="8">
    <source>
        <dbReference type="Proteomes" id="UP000095657"/>
    </source>
</evidence>
<evidence type="ECO:0000256" key="1">
    <source>
        <dbReference type="ARBA" id="ARBA00022448"/>
    </source>
</evidence>
<reference evidence="7 8" key="1">
    <citation type="submission" date="2015-09" db="EMBL/GenBank/DDBJ databases">
        <authorList>
            <consortium name="Pathogen Informatics"/>
        </authorList>
    </citation>
    <scope>NUCLEOTIDE SEQUENCE [LARGE SCALE GENOMIC DNA]</scope>
    <source>
        <strain evidence="7 8">2789STDY5834880</strain>
    </source>
</reference>
<evidence type="ECO:0000256" key="2">
    <source>
        <dbReference type="ARBA" id="ARBA00023136"/>
    </source>
</evidence>
<keyword evidence="5" id="KW-0732">Signal</keyword>
<protein>
    <submittedName>
        <fullName evidence="7">TonB-dependent receptor plug</fullName>
    </submittedName>
</protein>
<dbReference type="InterPro" id="IPR039426">
    <property type="entry name" value="TonB-dep_rcpt-like"/>
</dbReference>
<evidence type="ECO:0000256" key="4">
    <source>
        <dbReference type="PROSITE-ProRule" id="PRU01360"/>
    </source>
</evidence>
<dbReference type="RefSeq" id="WP_055170064.1">
    <property type="nucleotide sequence ID" value="NZ_CZAI01000001.1"/>
</dbReference>
<keyword evidence="4" id="KW-1134">Transmembrane beta strand</keyword>
<dbReference type="InterPro" id="IPR012910">
    <property type="entry name" value="Plug_dom"/>
</dbReference>
<dbReference type="AlphaFoldDB" id="A0A174GW07"/>
<dbReference type="NCBIfam" id="TIGR04056">
    <property type="entry name" value="OMP_RagA_SusC"/>
    <property type="match status" value="1"/>
</dbReference>
<dbReference type="Pfam" id="PF07715">
    <property type="entry name" value="Plug"/>
    <property type="match status" value="1"/>
</dbReference>
<evidence type="ECO:0000256" key="3">
    <source>
        <dbReference type="ARBA" id="ARBA00023237"/>
    </source>
</evidence>
<dbReference type="InterPro" id="IPR023997">
    <property type="entry name" value="TonB-dep_OMP_SusC/RagA_CS"/>
</dbReference>
<keyword evidence="2 4" id="KW-0472">Membrane</keyword>
<dbReference type="EMBL" id="CZAI01000001">
    <property type="protein sequence ID" value="CUO66912.1"/>
    <property type="molecule type" value="Genomic_DNA"/>
</dbReference>
<dbReference type="SMART" id="SM00965">
    <property type="entry name" value="STN"/>
    <property type="match status" value="1"/>
</dbReference>
<comment type="subcellular location">
    <subcellularLocation>
        <location evidence="4">Cell outer membrane</location>
        <topology evidence="4">Multi-pass membrane protein</topology>
    </subcellularLocation>
</comment>
<dbReference type="SUPFAM" id="SSF56935">
    <property type="entry name" value="Porins"/>
    <property type="match status" value="1"/>
</dbReference>
<dbReference type="FunFam" id="2.170.130.10:FF:000003">
    <property type="entry name" value="SusC/RagA family TonB-linked outer membrane protein"/>
    <property type="match status" value="1"/>
</dbReference>
<evidence type="ECO:0000313" key="7">
    <source>
        <dbReference type="EMBL" id="CUO66912.1"/>
    </source>
</evidence>
<keyword evidence="4" id="KW-0812">Transmembrane</keyword>
<gene>
    <name evidence="7" type="ORF">ERS852494_00466</name>
</gene>
<feature type="domain" description="Secretin/TonB short N-terminal" evidence="6">
    <location>
        <begin position="67"/>
        <end position="118"/>
    </location>
</feature>
<dbReference type="InterPro" id="IPR011662">
    <property type="entry name" value="Secretin/TonB_short_N"/>
</dbReference>
<evidence type="ECO:0000256" key="5">
    <source>
        <dbReference type="SAM" id="SignalP"/>
    </source>
</evidence>
<dbReference type="Gene3D" id="2.170.130.10">
    <property type="entry name" value="TonB-dependent receptor, plug domain"/>
    <property type="match status" value="1"/>
</dbReference>
<comment type="similarity">
    <text evidence="4">Belongs to the TonB-dependent receptor family.</text>
</comment>
<accession>A0A174GW07</accession>
<name>A0A174GW07_9BACE</name>
<evidence type="ECO:0000259" key="6">
    <source>
        <dbReference type="SMART" id="SM00965"/>
    </source>
</evidence>
<proteinExistence type="inferred from homology"/>
<dbReference type="STRING" id="47678.ERS852494_00466"/>
<dbReference type="Pfam" id="PF07660">
    <property type="entry name" value="STN"/>
    <property type="match status" value="1"/>
</dbReference>
<sequence length="1138" mass="127681">MENCKFTTSRSVKRYKFLFVLAILLSSFLSVYAEDVSNYVEEKTFTFSFENVPLKQVLSHIEKNSEFIFVYYGETINPNRKVSIKVTNQPIRPVLDKLFKGMSVEYTIDNRQITLKKVAQKKVQPQSSKRKTIQGFVLDKDEQPITGATIKIKDSTTGALTDIEGFYKLELEEENPVLIVSFMGYITQEVKVGKKSILNIQLEEDTKALDEVVVTAFGIGQKKESLVGAIQQIRPEQLRVPSSRLSSSFAGRLSGVIAVQRSGEPGADGASFWIRGASTFSGATDPLIILDGVEIDATQLNNLDPEVIESFSILKDATATALYGTRGANGVMVVTTKNGENLKKPIINFRVEGAISQLTNVPKMVDGITYMRLYNEAQTRTPETTDIYSDEKINATIDGVNPYMYPNIDWYNEMFKKNTFAERFNFNIRGGSSRVDYFMSASVKHSDGNLKSLSKDFYSFNNNINVYNYDFVNNLNIKATNTTKISLGLNVSVRDWSGPYSSAGSVFSSALNANPVDFPIRFPGQEDDTHIRWGGRSGAPNGSYVNPVADFVSGYSSTYSTSVTANLRFNQDLKMIMKGLKLNAIVSYYNYSYSKVYRYCNVNQYETSMYNPQEDTYDLNIIGNEQSTELKTGGSNSGNRRLYLQASLDYNRTFNDVHKVNVMFLYNQEQNDVNNPSDLLTSLPRRKQGIAGRLSYGFAGRYLAELNFGYNGSENFPKNKKFGFFPSVAIGYNLSEEKFWEPLRNIIPQFKIRASWGLVGNDQTGAGRFTFLENLTNSGAGFTTGTGNQTHTNSGPVWKRYANPNLTWEVGEKWNAGIDVRILKGFSFSADIFKEVRKEIFMDRGTIPTLMGLGNVTVQGNLGKMRNWGIDTSVDYNNQINKDLFVSFKGTFTFAHNKILEMDEPEFSLYPNRLKVGHSLNTIFGYVADGLFTDENMINNSLPQQFANLPLMPGDIKYKDIPNALGGTDNAINEYDKVALGYPSVPEIVYGFGPSIKYKNLDFSLFFQGTGRVSLMMSGFHPFTNDNNTAKRGILDYVADGCWTTDNPNPNASYPRLTTAYNTNNNQNSTFWLRNAAFLKLKNAEIGYSFKNMRIYVSGNNLLTFSKFKLWDPEMGGGSGMSYPTQRTFNVGFQMTIN</sequence>
<keyword evidence="3 4" id="KW-0998">Cell outer membrane</keyword>
<dbReference type="InterPro" id="IPR023996">
    <property type="entry name" value="TonB-dep_OMP_SusC/RagA"/>
</dbReference>
<dbReference type="PROSITE" id="PS52016">
    <property type="entry name" value="TONB_DEPENDENT_REC_3"/>
    <property type="match status" value="1"/>
</dbReference>
<dbReference type="Gene3D" id="3.55.50.30">
    <property type="match status" value="1"/>
</dbReference>
<organism evidence="7 8">
    <name type="scientific">Bacteroides caccae</name>
    <dbReference type="NCBI Taxonomy" id="47678"/>
    <lineage>
        <taxon>Bacteria</taxon>
        <taxon>Pseudomonadati</taxon>
        <taxon>Bacteroidota</taxon>
        <taxon>Bacteroidia</taxon>
        <taxon>Bacteroidales</taxon>
        <taxon>Bacteroidaceae</taxon>
        <taxon>Bacteroides</taxon>
    </lineage>
</organism>
<dbReference type="NCBIfam" id="TIGR04057">
    <property type="entry name" value="SusC_RagA_signa"/>
    <property type="match status" value="1"/>
</dbReference>
<dbReference type="GO" id="GO:0009279">
    <property type="term" value="C:cell outer membrane"/>
    <property type="evidence" value="ECO:0007669"/>
    <property type="project" value="UniProtKB-SubCell"/>
</dbReference>
<feature type="signal peptide" evidence="5">
    <location>
        <begin position="1"/>
        <end position="33"/>
    </location>
</feature>
<dbReference type="Gene3D" id="2.60.40.1120">
    <property type="entry name" value="Carboxypeptidase-like, regulatory domain"/>
    <property type="match status" value="1"/>
</dbReference>
<dbReference type="SUPFAM" id="SSF49464">
    <property type="entry name" value="Carboxypeptidase regulatory domain-like"/>
    <property type="match status" value="1"/>
</dbReference>